<reference evidence="1" key="2">
    <citation type="submission" date="2020-11" db="EMBL/GenBank/DDBJ databases">
        <authorList>
            <person name="McCartney M.A."/>
            <person name="Auch B."/>
            <person name="Kono T."/>
            <person name="Mallez S."/>
            <person name="Becker A."/>
            <person name="Gohl D.M."/>
            <person name="Silverstein K.A.T."/>
            <person name="Koren S."/>
            <person name="Bechman K.B."/>
            <person name="Herman A."/>
            <person name="Abrahante J.E."/>
            <person name="Garbe J."/>
        </authorList>
    </citation>
    <scope>NUCLEOTIDE SEQUENCE</scope>
    <source>
        <strain evidence="1">Duluth1</strain>
        <tissue evidence="1">Whole animal</tissue>
    </source>
</reference>
<dbReference type="Proteomes" id="UP000828390">
    <property type="component" value="Unassembled WGS sequence"/>
</dbReference>
<gene>
    <name evidence="1" type="ORF">DPMN_044287</name>
</gene>
<name>A0A9D4HYL0_DREPO</name>
<dbReference type="EMBL" id="JAIWYP010000011">
    <property type="protein sequence ID" value="KAH3737694.1"/>
    <property type="molecule type" value="Genomic_DNA"/>
</dbReference>
<evidence type="ECO:0000313" key="2">
    <source>
        <dbReference type="Proteomes" id="UP000828390"/>
    </source>
</evidence>
<reference evidence="1" key="1">
    <citation type="journal article" date="2019" name="bioRxiv">
        <title>The Genome of the Zebra Mussel, Dreissena polymorpha: A Resource for Invasive Species Research.</title>
        <authorList>
            <person name="McCartney M.A."/>
            <person name="Auch B."/>
            <person name="Kono T."/>
            <person name="Mallez S."/>
            <person name="Zhang Y."/>
            <person name="Obille A."/>
            <person name="Becker A."/>
            <person name="Abrahante J.E."/>
            <person name="Garbe J."/>
            <person name="Badalamenti J.P."/>
            <person name="Herman A."/>
            <person name="Mangelson H."/>
            <person name="Liachko I."/>
            <person name="Sullivan S."/>
            <person name="Sone E.D."/>
            <person name="Koren S."/>
            <person name="Silverstein K.A.T."/>
            <person name="Beckman K.B."/>
            <person name="Gohl D.M."/>
        </authorList>
    </citation>
    <scope>NUCLEOTIDE SEQUENCE</scope>
    <source>
        <strain evidence="1">Duluth1</strain>
        <tissue evidence="1">Whole animal</tissue>
    </source>
</reference>
<sequence>MSGGYLRRGRVLYLRNNCVHGEGRLLDPDGSTRREIATKPNEINTDQNTFLSDMEQSFRNEFGDSTPPQLLVYTHYLPCTLDSHHCAELLRDYVTKTSRNVTVGYTEVFVKSDQERALQTLKDSGIEVWLIPWQQEADLRQLSMYFSHFNFCQREDAPIDAWARYQLHNRQQNIRYDPLVNWEMDPWRQPF</sequence>
<dbReference type="AlphaFoldDB" id="A0A9D4HYL0"/>
<evidence type="ECO:0000313" key="1">
    <source>
        <dbReference type="EMBL" id="KAH3737694.1"/>
    </source>
</evidence>
<protein>
    <submittedName>
        <fullName evidence="1">Uncharacterized protein</fullName>
    </submittedName>
</protein>
<keyword evidence="2" id="KW-1185">Reference proteome</keyword>
<proteinExistence type="predicted"/>
<comment type="caution">
    <text evidence="1">The sequence shown here is derived from an EMBL/GenBank/DDBJ whole genome shotgun (WGS) entry which is preliminary data.</text>
</comment>
<accession>A0A9D4HYL0</accession>
<organism evidence="1 2">
    <name type="scientific">Dreissena polymorpha</name>
    <name type="common">Zebra mussel</name>
    <name type="synonym">Mytilus polymorpha</name>
    <dbReference type="NCBI Taxonomy" id="45954"/>
    <lineage>
        <taxon>Eukaryota</taxon>
        <taxon>Metazoa</taxon>
        <taxon>Spiralia</taxon>
        <taxon>Lophotrochozoa</taxon>
        <taxon>Mollusca</taxon>
        <taxon>Bivalvia</taxon>
        <taxon>Autobranchia</taxon>
        <taxon>Heteroconchia</taxon>
        <taxon>Euheterodonta</taxon>
        <taxon>Imparidentia</taxon>
        <taxon>Neoheterodontei</taxon>
        <taxon>Myida</taxon>
        <taxon>Dreissenoidea</taxon>
        <taxon>Dreissenidae</taxon>
        <taxon>Dreissena</taxon>
    </lineage>
</organism>